<accession>Q01XX6</accession>
<name>Q01XX6_SOLUE</name>
<dbReference type="HOGENOM" id="CLU_1694374_0_0_0"/>
<feature type="chain" id="PRO_5004162810" description="Periplasmic heavy metal sensor" evidence="1">
    <location>
        <begin position="19"/>
        <end position="155"/>
    </location>
</feature>
<protein>
    <recommendedName>
        <fullName evidence="3">Periplasmic heavy metal sensor</fullName>
    </recommendedName>
</protein>
<dbReference type="KEGG" id="sus:Acid_4528"/>
<keyword evidence="1" id="KW-0732">Signal</keyword>
<dbReference type="Gene3D" id="1.20.120.1490">
    <property type="match status" value="1"/>
</dbReference>
<evidence type="ECO:0008006" key="3">
    <source>
        <dbReference type="Google" id="ProtNLM"/>
    </source>
</evidence>
<evidence type="ECO:0000256" key="1">
    <source>
        <dbReference type="SAM" id="SignalP"/>
    </source>
</evidence>
<sequence length="155" mass="16736" precursor="true">MLRKILLTGLLASTLVFAQRGGGGGGSRGGGSNMPNIGFGGGTPFDKVSDALKLSKDQKKDFKAAMDEGQKQATPVHEEILKTRQQIAEAVAGGKSSEELVKNEGVLEAQMAEIEMRAFAKVAETLEEDQKPRAGMLFQMMRGFFAKKNWNTTEN</sequence>
<reference evidence="2" key="1">
    <citation type="submission" date="2006-10" db="EMBL/GenBank/DDBJ databases">
        <title>Complete sequence of Solibacter usitatus Ellin6076.</title>
        <authorList>
            <consortium name="US DOE Joint Genome Institute"/>
            <person name="Copeland A."/>
            <person name="Lucas S."/>
            <person name="Lapidus A."/>
            <person name="Barry K."/>
            <person name="Detter J.C."/>
            <person name="Glavina del Rio T."/>
            <person name="Hammon N."/>
            <person name="Israni S."/>
            <person name="Dalin E."/>
            <person name="Tice H."/>
            <person name="Pitluck S."/>
            <person name="Thompson L.S."/>
            <person name="Brettin T."/>
            <person name="Bruce D."/>
            <person name="Han C."/>
            <person name="Tapia R."/>
            <person name="Gilna P."/>
            <person name="Schmutz J."/>
            <person name="Larimer F."/>
            <person name="Land M."/>
            <person name="Hauser L."/>
            <person name="Kyrpides N."/>
            <person name="Mikhailova N."/>
            <person name="Janssen P.H."/>
            <person name="Kuske C.R."/>
            <person name="Richardson P."/>
        </authorList>
    </citation>
    <scope>NUCLEOTIDE SEQUENCE</scope>
    <source>
        <strain evidence="2">Ellin6076</strain>
    </source>
</reference>
<dbReference type="EMBL" id="CP000473">
    <property type="protein sequence ID" value="ABJ85489.1"/>
    <property type="molecule type" value="Genomic_DNA"/>
</dbReference>
<dbReference type="STRING" id="234267.Acid_4528"/>
<dbReference type="AlphaFoldDB" id="Q01XX6"/>
<dbReference type="InParanoid" id="Q01XX6"/>
<feature type="signal peptide" evidence="1">
    <location>
        <begin position="1"/>
        <end position="18"/>
    </location>
</feature>
<proteinExistence type="predicted"/>
<evidence type="ECO:0000313" key="2">
    <source>
        <dbReference type="EMBL" id="ABJ85489.1"/>
    </source>
</evidence>
<organism evidence="2">
    <name type="scientific">Solibacter usitatus (strain Ellin6076)</name>
    <dbReference type="NCBI Taxonomy" id="234267"/>
    <lineage>
        <taxon>Bacteria</taxon>
        <taxon>Pseudomonadati</taxon>
        <taxon>Acidobacteriota</taxon>
        <taxon>Terriglobia</taxon>
        <taxon>Bryobacterales</taxon>
        <taxon>Solibacteraceae</taxon>
        <taxon>Candidatus Solibacter</taxon>
    </lineage>
</organism>
<gene>
    <name evidence="2" type="ordered locus">Acid_4528</name>
</gene>